<dbReference type="SUPFAM" id="SSF52540">
    <property type="entry name" value="P-loop containing nucleoside triphosphate hydrolases"/>
    <property type="match status" value="1"/>
</dbReference>
<dbReference type="GO" id="GO:0004140">
    <property type="term" value="F:dephospho-CoA kinase activity"/>
    <property type="evidence" value="ECO:0007669"/>
    <property type="project" value="UniProtKB-UniRule"/>
</dbReference>
<dbReference type="InterPro" id="IPR027417">
    <property type="entry name" value="P-loop_NTPase"/>
</dbReference>
<name>K2PU63_9FLAO</name>
<comment type="subcellular location">
    <subcellularLocation>
        <location evidence="5">Cytoplasm</location>
    </subcellularLocation>
</comment>
<dbReference type="PROSITE" id="PS51219">
    <property type="entry name" value="DPCK"/>
    <property type="match status" value="1"/>
</dbReference>
<comment type="caution">
    <text evidence="7">The sequence shown here is derived from an EMBL/GenBank/DDBJ whole genome shotgun (WGS) entry which is preliminary data.</text>
</comment>
<dbReference type="EC" id="2.7.1.24" evidence="5 6"/>
<dbReference type="RefSeq" id="WP_008990791.1">
    <property type="nucleotide sequence ID" value="NZ_AMSG01000003.1"/>
</dbReference>
<reference evidence="7 8" key="1">
    <citation type="journal article" date="2012" name="J. Bacteriol.">
        <title>Genome Sequence of Galbibacter marinum Type Strain ck-I2-15.</title>
        <authorList>
            <person name="Lai Q."/>
            <person name="Li C."/>
            <person name="Shao Z."/>
        </authorList>
    </citation>
    <scope>NUCLEOTIDE SEQUENCE [LARGE SCALE GENOMIC DNA]</scope>
    <source>
        <strain evidence="8">ck-I2-15</strain>
    </source>
</reference>
<dbReference type="InterPro" id="IPR001977">
    <property type="entry name" value="Depp_CoAkinase"/>
</dbReference>
<dbReference type="AlphaFoldDB" id="K2PU63"/>
<dbReference type="HAMAP" id="MF_00376">
    <property type="entry name" value="Dephospho_CoA_kinase"/>
    <property type="match status" value="1"/>
</dbReference>
<dbReference type="GO" id="GO:0005737">
    <property type="term" value="C:cytoplasm"/>
    <property type="evidence" value="ECO:0007669"/>
    <property type="project" value="UniProtKB-SubCell"/>
</dbReference>
<dbReference type="Pfam" id="PF01121">
    <property type="entry name" value="CoaE"/>
    <property type="match status" value="1"/>
</dbReference>
<keyword evidence="3 5" id="KW-0067">ATP-binding</keyword>
<evidence type="ECO:0000256" key="2">
    <source>
        <dbReference type="ARBA" id="ARBA00022741"/>
    </source>
</evidence>
<feature type="binding site" evidence="5">
    <location>
        <begin position="10"/>
        <end position="15"/>
    </location>
    <ligand>
        <name>ATP</name>
        <dbReference type="ChEBI" id="CHEBI:30616"/>
    </ligand>
</feature>
<evidence type="ECO:0000256" key="5">
    <source>
        <dbReference type="HAMAP-Rule" id="MF_00376"/>
    </source>
</evidence>
<keyword evidence="5 7" id="KW-0418">Kinase</keyword>
<comment type="catalytic activity">
    <reaction evidence="5">
        <text>3'-dephospho-CoA + ATP = ADP + CoA + H(+)</text>
        <dbReference type="Rhea" id="RHEA:18245"/>
        <dbReference type="ChEBI" id="CHEBI:15378"/>
        <dbReference type="ChEBI" id="CHEBI:30616"/>
        <dbReference type="ChEBI" id="CHEBI:57287"/>
        <dbReference type="ChEBI" id="CHEBI:57328"/>
        <dbReference type="ChEBI" id="CHEBI:456216"/>
        <dbReference type="EC" id="2.7.1.24"/>
    </reaction>
</comment>
<evidence type="ECO:0000313" key="7">
    <source>
        <dbReference type="EMBL" id="EKF56195.1"/>
    </source>
</evidence>
<dbReference type="PANTHER" id="PTHR10695:SF46">
    <property type="entry name" value="BIFUNCTIONAL COENZYME A SYNTHASE-RELATED"/>
    <property type="match status" value="1"/>
</dbReference>
<keyword evidence="8" id="KW-1185">Reference proteome</keyword>
<sequence>MIVGLTGGIGSGKSTIASFFKQLGVPVYIADERAKRLMEIDETIKRRIVEEFGAQAYENSIPNRALIAQIVFNNPSKLAVLNGIIHPAVREDFDSWYQVQDAPYVIKEVAILFESGGDILCDAVISVTAPEEVRIQRVLNRDNTTRKAVMDRIKNQWTDKQRVEKSTYVIENIDLDSTRENVYKIHDHILKKTI</sequence>
<keyword evidence="5" id="KW-0808">Transferase</keyword>
<dbReference type="EMBL" id="AMSG01000003">
    <property type="protein sequence ID" value="EKF56195.1"/>
    <property type="molecule type" value="Genomic_DNA"/>
</dbReference>
<dbReference type="Gene3D" id="3.40.50.300">
    <property type="entry name" value="P-loop containing nucleotide triphosphate hydrolases"/>
    <property type="match status" value="1"/>
</dbReference>
<evidence type="ECO:0000256" key="4">
    <source>
        <dbReference type="ARBA" id="ARBA00022993"/>
    </source>
</evidence>
<dbReference type="OrthoDB" id="9812943at2"/>
<dbReference type="UniPathway" id="UPA00241">
    <property type="reaction ID" value="UER00356"/>
</dbReference>
<keyword evidence="4 5" id="KW-0173">Coenzyme A biosynthesis</keyword>
<evidence type="ECO:0000256" key="3">
    <source>
        <dbReference type="ARBA" id="ARBA00022840"/>
    </source>
</evidence>
<keyword evidence="5" id="KW-0963">Cytoplasm</keyword>
<comment type="pathway">
    <text evidence="5">Cofactor biosynthesis; coenzyme A biosynthesis; CoA from (R)-pantothenate: step 5/5.</text>
</comment>
<dbReference type="GO" id="GO:0015937">
    <property type="term" value="P:coenzyme A biosynthetic process"/>
    <property type="evidence" value="ECO:0007669"/>
    <property type="project" value="UniProtKB-UniRule"/>
</dbReference>
<dbReference type="PANTHER" id="PTHR10695">
    <property type="entry name" value="DEPHOSPHO-COA KINASE-RELATED"/>
    <property type="match status" value="1"/>
</dbReference>
<dbReference type="eggNOG" id="COG0237">
    <property type="taxonomic scope" value="Bacteria"/>
</dbReference>
<evidence type="ECO:0000313" key="8">
    <source>
        <dbReference type="Proteomes" id="UP000007364"/>
    </source>
</evidence>
<proteinExistence type="inferred from homology"/>
<organism evidence="7 8">
    <name type="scientific">Galbibacter marinus</name>
    <dbReference type="NCBI Taxonomy" id="555500"/>
    <lineage>
        <taxon>Bacteria</taxon>
        <taxon>Pseudomonadati</taxon>
        <taxon>Bacteroidota</taxon>
        <taxon>Flavobacteriia</taxon>
        <taxon>Flavobacteriales</taxon>
        <taxon>Flavobacteriaceae</taxon>
        <taxon>Galbibacter</taxon>
    </lineage>
</organism>
<dbReference type="GO" id="GO:0005524">
    <property type="term" value="F:ATP binding"/>
    <property type="evidence" value="ECO:0007669"/>
    <property type="project" value="UniProtKB-UniRule"/>
</dbReference>
<dbReference type="Proteomes" id="UP000007364">
    <property type="component" value="Unassembled WGS sequence"/>
</dbReference>
<dbReference type="PATRIC" id="fig|555500.3.peg.950"/>
<dbReference type="CDD" id="cd02022">
    <property type="entry name" value="DPCK"/>
    <property type="match status" value="1"/>
</dbReference>
<comment type="similarity">
    <text evidence="1 5">Belongs to the CoaE family.</text>
</comment>
<evidence type="ECO:0000256" key="6">
    <source>
        <dbReference type="NCBIfam" id="TIGR00152"/>
    </source>
</evidence>
<evidence type="ECO:0000256" key="1">
    <source>
        <dbReference type="ARBA" id="ARBA00009018"/>
    </source>
</evidence>
<dbReference type="NCBIfam" id="TIGR00152">
    <property type="entry name" value="dephospho-CoA kinase"/>
    <property type="match status" value="1"/>
</dbReference>
<comment type="function">
    <text evidence="5">Catalyzes the phosphorylation of the 3'-hydroxyl group of dephosphocoenzyme A to form coenzyme A.</text>
</comment>
<keyword evidence="2 5" id="KW-0547">Nucleotide-binding</keyword>
<dbReference type="STRING" id="555500.I215_04590"/>
<protein>
    <recommendedName>
        <fullName evidence="5 6">Dephospho-CoA kinase</fullName>
        <ecNumber evidence="5 6">2.7.1.24</ecNumber>
    </recommendedName>
    <alternativeName>
        <fullName evidence="5">Dephosphocoenzyme A kinase</fullName>
    </alternativeName>
</protein>
<gene>
    <name evidence="5" type="primary">coaE</name>
    <name evidence="7" type="ORF">I215_04590</name>
</gene>
<accession>K2PU63</accession>